<feature type="compositionally biased region" description="Polar residues" evidence="1">
    <location>
        <begin position="60"/>
        <end position="69"/>
    </location>
</feature>
<reference evidence="2 3" key="1">
    <citation type="submission" date="2024-10" db="EMBL/GenBank/DDBJ databases">
        <authorList>
            <person name="Kim D."/>
        </authorList>
    </citation>
    <scope>NUCLEOTIDE SEQUENCE [LARGE SCALE GENOMIC DNA]</scope>
    <source>
        <strain evidence="2">BH-2024</strain>
    </source>
</reference>
<feature type="compositionally biased region" description="Low complexity" evidence="1">
    <location>
        <begin position="120"/>
        <end position="142"/>
    </location>
</feature>
<name>A0ABD2L6W1_9BILA</name>
<feature type="compositionally biased region" description="Low complexity" evidence="1">
    <location>
        <begin position="40"/>
        <end position="52"/>
    </location>
</feature>
<dbReference type="AlphaFoldDB" id="A0ABD2L6W1"/>
<dbReference type="EMBL" id="JBICBT010000528">
    <property type="protein sequence ID" value="KAL3110941.1"/>
    <property type="molecule type" value="Genomic_DNA"/>
</dbReference>
<dbReference type="Proteomes" id="UP001620626">
    <property type="component" value="Unassembled WGS sequence"/>
</dbReference>
<evidence type="ECO:0000313" key="2">
    <source>
        <dbReference type="EMBL" id="KAL3110941.1"/>
    </source>
</evidence>
<sequence>MDKQPNVKGNEMKANGNDGFEDFELQTWHNELNGPRVDESSVASTSANANTAPQPEEMPLSQQPSTSNGVGEESLPSCSTIGIGKNGKAFRIWDNRCRSVGIVGPSFSDSHRRPTPYFRPRQLQPVPQQPQQQQHNQQQQSPALPFPLDSLPPIQVPQEIRREFLRRMSQETDHFFGLGQLVAEWNPTLAGLFLSLEVFCRAILQSCVAEGSGHSHNQHPFGRRPECRRR</sequence>
<feature type="region of interest" description="Disordered" evidence="1">
    <location>
        <begin position="103"/>
        <end position="152"/>
    </location>
</feature>
<comment type="caution">
    <text evidence="2">The sequence shown here is derived from an EMBL/GenBank/DDBJ whole genome shotgun (WGS) entry which is preliminary data.</text>
</comment>
<accession>A0ABD2L6W1</accession>
<keyword evidence="3" id="KW-1185">Reference proteome</keyword>
<gene>
    <name evidence="2" type="ORF">niasHT_014878</name>
</gene>
<feature type="region of interest" description="Disordered" evidence="1">
    <location>
        <begin position="1"/>
        <end position="81"/>
    </location>
</feature>
<evidence type="ECO:0000256" key="1">
    <source>
        <dbReference type="SAM" id="MobiDB-lite"/>
    </source>
</evidence>
<evidence type="ECO:0000313" key="3">
    <source>
        <dbReference type="Proteomes" id="UP001620626"/>
    </source>
</evidence>
<feature type="region of interest" description="Disordered" evidence="1">
    <location>
        <begin position="211"/>
        <end position="230"/>
    </location>
</feature>
<protein>
    <submittedName>
        <fullName evidence="2">Uncharacterized protein</fullName>
    </submittedName>
</protein>
<organism evidence="2 3">
    <name type="scientific">Heterodera trifolii</name>
    <dbReference type="NCBI Taxonomy" id="157864"/>
    <lineage>
        <taxon>Eukaryota</taxon>
        <taxon>Metazoa</taxon>
        <taxon>Ecdysozoa</taxon>
        <taxon>Nematoda</taxon>
        <taxon>Chromadorea</taxon>
        <taxon>Rhabditida</taxon>
        <taxon>Tylenchina</taxon>
        <taxon>Tylenchomorpha</taxon>
        <taxon>Tylenchoidea</taxon>
        <taxon>Heteroderidae</taxon>
        <taxon>Heteroderinae</taxon>
        <taxon>Heterodera</taxon>
    </lineage>
</organism>
<proteinExistence type="predicted"/>